<accession>G0ULJ0</accession>
<evidence type="ECO:0000313" key="1">
    <source>
        <dbReference type="EMBL" id="CCC90245.1"/>
    </source>
</evidence>
<dbReference type="EMBL" id="HE575317">
    <property type="protein sequence ID" value="CCC90245.1"/>
    <property type="molecule type" value="Genomic_DNA"/>
</dbReference>
<dbReference type="AlphaFoldDB" id="G0ULJ0"/>
<organism evidence="1">
    <name type="scientific">Trypanosoma congolense (strain IL3000)</name>
    <dbReference type="NCBI Taxonomy" id="1068625"/>
    <lineage>
        <taxon>Eukaryota</taxon>
        <taxon>Discoba</taxon>
        <taxon>Euglenozoa</taxon>
        <taxon>Kinetoplastea</taxon>
        <taxon>Metakinetoplastina</taxon>
        <taxon>Trypanosomatida</taxon>
        <taxon>Trypanosomatidae</taxon>
        <taxon>Trypanosoma</taxon>
        <taxon>Nannomonas</taxon>
    </lineage>
</organism>
<gene>
    <name evidence="1" type="ORF">TCIL3000_4_3470</name>
</gene>
<name>G0ULJ0_TRYCI</name>
<reference evidence="1" key="1">
    <citation type="journal article" date="2012" name="Proc. Natl. Acad. Sci. U.S.A.">
        <title>Antigenic diversity is generated by distinct evolutionary mechanisms in African trypanosome species.</title>
        <authorList>
            <person name="Jackson A.P."/>
            <person name="Berry A."/>
            <person name="Aslett M."/>
            <person name="Allison H.C."/>
            <person name="Burton P."/>
            <person name="Vavrova-Anderson J."/>
            <person name="Brown R."/>
            <person name="Browne H."/>
            <person name="Corton N."/>
            <person name="Hauser H."/>
            <person name="Gamble J."/>
            <person name="Gilderthorp R."/>
            <person name="Marcello L."/>
            <person name="McQuillan J."/>
            <person name="Otto T.D."/>
            <person name="Quail M.A."/>
            <person name="Sanders M.J."/>
            <person name="van Tonder A."/>
            <person name="Ginger M.L."/>
            <person name="Field M.C."/>
            <person name="Barry J.D."/>
            <person name="Hertz-Fowler C."/>
            <person name="Berriman M."/>
        </authorList>
    </citation>
    <scope>NUCLEOTIDE SEQUENCE</scope>
    <source>
        <strain evidence="1">IL3000</strain>
    </source>
</reference>
<proteinExistence type="predicted"/>
<sequence>MLSLPLSFSFFFSVFPCERWRTVAHVPRLLPREELFLTFCCFRFISFQCPSLAFIRAVDGAPPSSFVFFFSLFSLTPPPTRVKPPHLPVCISSRGTCALIVHVAPVFDVCSRLSNLTADVVFFCFQWHLNIRFVFF</sequence>
<protein>
    <submittedName>
        <fullName evidence="1">Uncharacterized protein</fullName>
    </submittedName>
</protein>